<gene>
    <name evidence="1" type="ORF">CLF_112606</name>
</gene>
<dbReference type="EMBL" id="DF143781">
    <property type="protein sequence ID" value="GAA54201.1"/>
    <property type="molecule type" value="Genomic_DNA"/>
</dbReference>
<accession>G7YMM0</accession>
<proteinExistence type="predicted"/>
<evidence type="ECO:0000313" key="1">
    <source>
        <dbReference type="EMBL" id="GAA54201.1"/>
    </source>
</evidence>
<dbReference type="Proteomes" id="UP000008909">
    <property type="component" value="Unassembled WGS sequence"/>
</dbReference>
<reference evidence="1" key="1">
    <citation type="journal article" date="2011" name="Genome Biol.">
        <title>The draft genome of the carcinogenic human liver fluke Clonorchis sinensis.</title>
        <authorList>
            <person name="Wang X."/>
            <person name="Chen W."/>
            <person name="Huang Y."/>
            <person name="Sun J."/>
            <person name="Men J."/>
            <person name="Liu H."/>
            <person name="Luo F."/>
            <person name="Guo L."/>
            <person name="Lv X."/>
            <person name="Deng C."/>
            <person name="Zhou C."/>
            <person name="Fan Y."/>
            <person name="Li X."/>
            <person name="Huang L."/>
            <person name="Hu Y."/>
            <person name="Liang C."/>
            <person name="Hu X."/>
            <person name="Xu J."/>
            <person name="Yu X."/>
        </authorList>
    </citation>
    <scope>NUCLEOTIDE SEQUENCE [LARGE SCALE GENOMIC DNA]</scope>
    <source>
        <strain evidence="1">Henan</strain>
    </source>
</reference>
<evidence type="ECO:0000313" key="2">
    <source>
        <dbReference type="Proteomes" id="UP000008909"/>
    </source>
</evidence>
<reference key="2">
    <citation type="submission" date="2011-10" db="EMBL/GenBank/DDBJ databases">
        <title>The genome and transcriptome sequence of Clonorchis sinensis provide insights into the carcinogenic liver fluke.</title>
        <authorList>
            <person name="Wang X."/>
            <person name="Huang Y."/>
            <person name="Chen W."/>
            <person name="Liu H."/>
            <person name="Guo L."/>
            <person name="Chen Y."/>
            <person name="Luo F."/>
            <person name="Zhou W."/>
            <person name="Sun J."/>
            <person name="Mao Q."/>
            <person name="Liang P."/>
            <person name="Zhou C."/>
            <person name="Tian Y."/>
            <person name="Men J."/>
            <person name="Lv X."/>
            <person name="Huang L."/>
            <person name="Zhou J."/>
            <person name="Hu Y."/>
            <person name="Li R."/>
            <person name="Zhang F."/>
            <person name="Lei H."/>
            <person name="Li X."/>
            <person name="Hu X."/>
            <person name="Liang C."/>
            <person name="Xu J."/>
            <person name="Wu Z."/>
            <person name="Yu X."/>
        </authorList>
    </citation>
    <scope>NUCLEOTIDE SEQUENCE</scope>
    <source>
        <strain>Henan</strain>
    </source>
</reference>
<sequence>MKQRVQVINSRTLSRTNPRYLFCLHLALNEVLTEVNAIESNFGERPQDNRYSLVPIQNIHERIRAKIQLIRAADRLAPLLIRNVQKLEEAIVQRKRLLRL</sequence>
<protein>
    <submittedName>
        <fullName evidence="1">Uncharacterized protein</fullName>
    </submittedName>
</protein>
<keyword evidence="2" id="KW-1185">Reference proteome</keyword>
<organism evidence="1 2">
    <name type="scientific">Clonorchis sinensis</name>
    <name type="common">Chinese liver fluke</name>
    <dbReference type="NCBI Taxonomy" id="79923"/>
    <lineage>
        <taxon>Eukaryota</taxon>
        <taxon>Metazoa</taxon>
        <taxon>Spiralia</taxon>
        <taxon>Lophotrochozoa</taxon>
        <taxon>Platyhelminthes</taxon>
        <taxon>Trematoda</taxon>
        <taxon>Digenea</taxon>
        <taxon>Opisthorchiida</taxon>
        <taxon>Opisthorchiata</taxon>
        <taxon>Opisthorchiidae</taxon>
        <taxon>Clonorchis</taxon>
    </lineage>
</organism>
<name>G7YMM0_CLOSI</name>
<dbReference type="AlphaFoldDB" id="G7YMM0"/>